<sequence>MARKLRRRPITIQIKRRSDQNPSPPCSSAHYILLPPGLPALFLNGDGKIGRPFSTKDAACIC</sequence>
<protein>
    <submittedName>
        <fullName evidence="2">Uncharacterized protein</fullName>
    </submittedName>
</protein>
<organism evidence="2 3">
    <name type="scientific">[Clostridium] asparagiforme DSM 15981</name>
    <dbReference type="NCBI Taxonomy" id="518636"/>
    <lineage>
        <taxon>Bacteria</taxon>
        <taxon>Bacillati</taxon>
        <taxon>Bacillota</taxon>
        <taxon>Clostridia</taxon>
        <taxon>Lachnospirales</taxon>
        <taxon>Lachnospiraceae</taxon>
        <taxon>Enterocloster</taxon>
    </lineage>
</organism>
<gene>
    <name evidence="2" type="ORF">CLOSTASPAR_00350</name>
</gene>
<dbReference type="EMBL" id="ACCJ01000017">
    <property type="protein sequence ID" value="EEG57547.1"/>
    <property type="molecule type" value="Genomic_DNA"/>
</dbReference>
<dbReference type="Proteomes" id="UP000004756">
    <property type="component" value="Unassembled WGS sequence"/>
</dbReference>
<dbReference type="AlphaFoldDB" id="C0CTQ2"/>
<dbReference type="HOGENOM" id="CLU_2895936_0_0_9"/>
<comment type="caution">
    <text evidence="2">The sequence shown here is derived from an EMBL/GenBank/DDBJ whole genome shotgun (WGS) entry which is preliminary data.</text>
</comment>
<feature type="region of interest" description="Disordered" evidence="1">
    <location>
        <begin position="1"/>
        <end position="26"/>
    </location>
</feature>
<accession>C0CTQ2</accession>
<keyword evidence="3" id="KW-1185">Reference proteome</keyword>
<reference evidence="2 3" key="1">
    <citation type="submission" date="2009-01" db="EMBL/GenBank/DDBJ databases">
        <authorList>
            <person name="Fulton L."/>
            <person name="Clifton S."/>
            <person name="Fulton B."/>
            <person name="Xu J."/>
            <person name="Minx P."/>
            <person name="Pepin K.H."/>
            <person name="Johnson M."/>
            <person name="Bhonagiri V."/>
            <person name="Nash W.E."/>
            <person name="Mardis E.R."/>
            <person name="Wilson R.K."/>
        </authorList>
    </citation>
    <scope>NUCLEOTIDE SEQUENCE [LARGE SCALE GENOMIC DNA]</scope>
    <source>
        <strain evidence="2 3">DSM 15981</strain>
    </source>
</reference>
<evidence type="ECO:0000256" key="1">
    <source>
        <dbReference type="SAM" id="MobiDB-lite"/>
    </source>
</evidence>
<proteinExistence type="predicted"/>
<evidence type="ECO:0000313" key="2">
    <source>
        <dbReference type="EMBL" id="EEG57547.1"/>
    </source>
</evidence>
<reference evidence="2 3" key="2">
    <citation type="submission" date="2009-02" db="EMBL/GenBank/DDBJ databases">
        <title>Draft genome sequence of Clostridium asparagiforme (DSM 15981).</title>
        <authorList>
            <person name="Sudarsanam P."/>
            <person name="Ley R."/>
            <person name="Guruge J."/>
            <person name="Turnbaugh P.J."/>
            <person name="Mahowald M."/>
            <person name="Liep D."/>
            <person name="Gordon J."/>
        </authorList>
    </citation>
    <scope>NUCLEOTIDE SEQUENCE [LARGE SCALE GENOMIC DNA]</scope>
    <source>
        <strain evidence="2 3">DSM 15981</strain>
    </source>
</reference>
<evidence type="ECO:0000313" key="3">
    <source>
        <dbReference type="Proteomes" id="UP000004756"/>
    </source>
</evidence>
<name>C0CTQ2_9FIRM</name>